<keyword evidence="3" id="KW-0813">Transport</keyword>
<evidence type="ECO:0000259" key="8">
    <source>
        <dbReference type="PROSITE" id="PS50909"/>
    </source>
</evidence>
<dbReference type="GO" id="GO:0035091">
    <property type="term" value="F:phosphatidylinositol binding"/>
    <property type="evidence" value="ECO:0007669"/>
    <property type="project" value="InterPro"/>
</dbReference>
<feature type="domain" description="GAT" evidence="8">
    <location>
        <begin position="218"/>
        <end position="305"/>
    </location>
</feature>
<dbReference type="PANTHER" id="PTHR46646:SF5">
    <property type="entry name" value="TOM1-LIKE PROTEIN 2"/>
    <property type="match status" value="1"/>
</dbReference>
<reference evidence="9 10" key="1">
    <citation type="journal article" date="2021" name="Commun. Biol.">
        <title>The genome of Shorea leprosula (Dipterocarpaceae) highlights the ecological relevance of drought in aseasonal tropical rainforests.</title>
        <authorList>
            <person name="Ng K.K.S."/>
            <person name="Kobayashi M.J."/>
            <person name="Fawcett J.A."/>
            <person name="Hatakeyama M."/>
            <person name="Paape T."/>
            <person name="Ng C.H."/>
            <person name="Ang C.C."/>
            <person name="Tnah L.H."/>
            <person name="Lee C.T."/>
            <person name="Nishiyama T."/>
            <person name="Sese J."/>
            <person name="O'Brien M.J."/>
            <person name="Copetti D."/>
            <person name="Mohd Noor M.I."/>
            <person name="Ong R.C."/>
            <person name="Putra M."/>
            <person name="Sireger I.Z."/>
            <person name="Indrioko S."/>
            <person name="Kosugi Y."/>
            <person name="Izuno A."/>
            <person name="Isagi Y."/>
            <person name="Lee S.L."/>
            <person name="Shimizu K.K."/>
        </authorList>
    </citation>
    <scope>NUCLEOTIDE SEQUENCE [LARGE SCALE GENOMIC DNA]</scope>
    <source>
        <strain evidence="9">214</strain>
    </source>
</reference>
<comment type="caution">
    <text evidence="9">The sequence shown here is derived from an EMBL/GenBank/DDBJ whole genome shotgun (WGS) entry which is preliminary data.</text>
</comment>
<feature type="compositionally biased region" description="Basic and acidic residues" evidence="6">
    <location>
        <begin position="339"/>
        <end position="348"/>
    </location>
</feature>
<evidence type="ECO:0000256" key="1">
    <source>
        <dbReference type="ARBA" id="ARBA00004170"/>
    </source>
</evidence>
<dbReference type="InterPro" id="IPR004152">
    <property type="entry name" value="GAT_dom"/>
</dbReference>
<accession>A0AAV5HHM5</accession>
<dbReference type="GO" id="GO:0005737">
    <property type="term" value="C:cytoplasm"/>
    <property type="evidence" value="ECO:0007669"/>
    <property type="project" value="UniProtKB-ARBA"/>
</dbReference>
<dbReference type="PROSITE" id="PS50179">
    <property type="entry name" value="VHS"/>
    <property type="match status" value="1"/>
</dbReference>
<organism evidence="9 10">
    <name type="scientific">Rubroshorea leprosula</name>
    <dbReference type="NCBI Taxonomy" id="152421"/>
    <lineage>
        <taxon>Eukaryota</taxon>
        <taxon>Viridiplantae</taxon>
        <taxon>Streptophyta</taxon>
        <taxon>Embryophyta</taxon>
        <taxon>Tracheophyta</taxon>
        <taxon>Spermatophyta</taxon>
        <taxon>Magnoliopsida</taxon>
        <taxon>eudicotyledons</taxon>
        <taxon>Gunneridae</taxon>
        <taxon>Pentapetalae</taxon>
        <taxon>rosids</taxon>
        <taxon>malvids</taxon>
        <taxon>Malvales</taxon>
        <taxon>Dipterocarpaceae</taxon>
        <taxon>Rubroshorea</taxon>
    </lineage>
</organism>
<dbReference type="Proteomes" id="UP001054252">
    <property type="component" value="Unassembled WGS sequence"/>
</dbReference>
<dbReference type="InterPro" id="IPR008942">
    <property type="entry name" value="ENTH_VHS"/>
</dbReference>
<evidence type="ECO:0000256" key="6">
    <source>
        <dbReference type="SAM" id="MobiDB-lite"/>
    </source>
</evidence>
<feature type="region of interest" description="Disordered" evidence="6">
    <location>
        <begin position="322"/>
        <end position="395"/>
    </location>
</feature>
<dbReference type="SUPFAM" id="SSF89009">
    <property type="entry name" value="GAT-like domain"/>
    <property type="match status" value="1"/>
</dbReference>
<evidence type="ECO:0000259" key="7">
    <source>
        <dbReference type="PROSITE" id="PS50179"/>
    </source>
</evidence>
<evidence type="ECO:0000256" key="3">
    <source>
        <dbReference type="ARBA" id="ARBA00022448"/>
    </source>
</evidence>
<name>A0AAV5HHM5_9ROSI</name>
<comment type="similarity">
    <text evidence="2">Belongs to the TOM1 family.</text>
</comment>
<feature type="domain" description="VHS" evidence="7">
    <location>
        <begin position="45"/>
        <end position="172"/>
    </location>
</feature>
<dbReference type="SMART" id="SM00288">
    <property type="entry name" value="VHS"/>
    <property type="match status" value="1"/>
</dbReference>
<comment type="subcellular location">
    <subcellularLocation>
        <location evidence="1">Membrane</location>
        <topology evidence="1">Peripheral membrane protein</topology>
    </subcellularLocation>
</comment>
<protein>
    <recommendedName>
        <fullName evidence="11">TOM1-like protein 2</fullName>
    </recommendedName>
</protein>
<evidence type="ECO:0000313" key="9">
    <source>
        <dbReference type="EMBL" id="GKU86270.1"/>
    </source>
</evidence>
<feature type="compositionally biased region" description="Polar residues" evidence="6">
    <location>
        <begin position="322"/>
        <end position="337"/>
    </location>
</feature>
<dbReference type="InterPro" id="IPR038425">
    <property type="entry name" value="GAT_sf"/>
</dbReference>
<dbReference type="AlphaFoldDB" id="A0AAV5HHM5"/>
<evidence type="ECO:0000256" key="4">
    <source>
        <dbReference type="ARBA" id="ARBA00022927"/>
    </source>
</evidence>
<keyword evidence="4" id="KW-0653">Protein transport</keyword>
<dbReference type="GO" id="GO:0043130">
    <property type="term" value="F:ubiquitin binding"/>
    <property type="evidence" value="ECO:0007669"/>
    <property type="project" value="InterPro"/>
</dbReference>
<dbReference type="EMBL" id="BPVZ01000001">
    <property type="protein sequence ID" value="GKU86270.1"/>
    <property type="molecule type" value="Genomic_DNA"/>
</dbReference>
<evidence type="ECO:0000313" key="10">
    <source>
        <dbReference type="Proteomes" id="UP001054252"/>
    </source>
</evidence>
<dbReference type="Pfam" id="PF00790">
    <property type="entry name" value="VHS"/>
    <property type="match status" value="1"/>
</dbReference>
<dbReference type="InterPro" id="IPR002014">
    <property type="entry name" value="VHS_dom"/>
</dbReference>
<sequence>MDKLRFAEWSERLKTGGAQVGRIVSGKMKEILQSPTPESKMVDEATSENMEEPNWGMNLRICAMINSEEFSGSEVVKAIKKKFSSKSGVSQRLSLDLLEACTMNCEKVFSEVASEKVLDDMVKMIENPQTDDDNRARALQLIRAWGQSEDLAYLPVFHQTYMSLKGRSKHSPVENESSPPSPQPCSYVHQQSSESYPVPHTGVNGSDHGTFVFNFGSLSIEQKKEFFEITRNSLEVLSSMLNVEMEPKPMQDDLTLSMLEKCKHSQTVIQTIIESITDDEGILFEALNLHDELQRVITRYEELEAGSKSEGQLTKNSGIVEASVTSQVDTPNSSSKVEASCETKKDEPQNTDGTHNASSKDEIYSETETKISEAPNTDVPESGNHRSSNKEEEQS</sequence>
<evidence type="ECO:0000256" key="5">
    <source>
        <dbReference type="ARBA" id="ARBA00023136"/>
    </source>
</evidence>
<dbReference type="Pfam" id="PF03127">
    <property type="entry name" value="GAT"/>
    <property type="match status" value="1"/>
</dbReference>
<feature type="region of interest" description="Disordered" evidence="6">
    <location>
        <begin position="167"/>
        <end position="197"/>
    </location>
</feature>
<dbReference type="SUPFAM" id="SSF48464">
    <property type="entry name" value="ENTH/VHS domain"/>
    <property type="match status" value="1"/>
</dbReference>
<dbReference type="GO" id="GO:0043328">
    <property type="term" value="P:protein transport to vacuole involved in ubiquitin-dependent protein catabolic process via the multivesicular body sorting pathway"/>
    <property type="evidence" value="ECO:0007669"/>
    <property type="project" value="InterPro"/>
</dbReference>
<proteinExistence type="inferred from homology"/>
<dbReference type="Gene3D" id="1.20.58.160">
    <property type="match status" value="1"/>
</dbReference>
<dbReference type="GO" id="GO:0016020">
    <property type="term" value="C:membrane"/>
    <property type="evidence" value="ECO:0007669"/>
    <property type="project" value="UniProtKB-SubCell"/>
</dbReference>
<feature type="compositionally biased region" description="Basic and acidic residues" evidence="6">
    <location>
        <begin position="358"/>
        <end position="371"/>
    </location>
</feature>
<dbReference type="PROSITE" id="PS50909">
    <property type="entry name" value="GAT"/>
    <property type="match status" value="1"/>
</dbReference>
<gene>
    <name evidence="9" type="ORF">SLEP1_g818</name>
</gene>
<keyword evidence="5" id="KW-0472">Membrane</keyword>
<dbReference type="CDD" id="cd03561">
    <property type="entry name" value="VHS"/>
    <property type="match status" value="1"/>
</dbReference>
<dbReference type="InterPro" id="IPR044836">
    <property type="entry name" value="TOL_plant"/>
</dbReference>
<dbReference type="PANTHER" id="PTHR46646">
    <property type="entry name" value="TOM1-LIKE PROTEIN 1"/>
    <property type="match status" value="1"/>
</dbReference>
<evidence type="ECO:0000256" key="2">
    <source>
        <dbReference type="ARBA" id="ARBA00007708"/>
    </source>
</evidence>
<dbReference type="Gene3D" id="1.25.40.90">
    <property type="match status" value="1"/>
</dbReference>
<keyword evidence="10" id="KW-1185">Reference proteome</keyword>
<evidence type="ECO:0008006" key="11">
    <source>
        <dbReference type="Google" id="ProtNLM"/>
    </source>
</evidence>